<gene>
    <name evidence="2" type="ORF">BPAE_0391g00030</name>
</gene>
<evidence type="ECO:0000256" key="1">
    <source>
        <dbReference type="SAM" id="MobiDB-lite"/>
    </source>
</evidence>
<feature type="compositionally biased region" description="Polar residues" evidence="1">
    <location>
        <begin position="315"/>
        <end position="335"/>
    </location>
</feature>
<feature type="region of interest" description="Disordered" evidence="1">
    <location>
        <begin position="215"/>
        <end position="372"/>
    </location>
</feature>
<organism evidence="2 3">
    <name type="scientific">Botrytis paeoniae</name>
    <dbReference type="NCBI Taxonomy" id="278948"/>
    <lineage>
        <taxon>Eukaryota</taxon>
        <taxon>Fungi</taxon>
        <taxon>Dikarya</taxon>
        <taxon>Ascomycota</taxon>
        <taxon>Pezizomycotina</taxon>
        <taxon>Leotiomycetes</taxon>
        <taxon>Helotiales</taxon>
        <taxon>Sclerotiniaceae</taxon>
        <taxon>Botrytis</taxon>
    </lineage>
</organism>
<feature type="region of interest" description="Disordered" evidence="1">
    <location>
        <begin position="1"/>
        <end position="37"/>
    </location>
</feature>
<evidence type="ECO:0000313" key="3">
    <source>
        <dbReference type="Proteomes" id="UP000297910"/>
    </source>
</evidence>
<feature type="compositionally biased region" description="Low complexity" evidence="1">
    <location>
        <begin position="22"/>
        <end position="34"/>
    </location>
</feature>
<dbReference type="EMBL" id="PQXI01000389">
    <property type="protein sequence ID" value="TGO18191.1"/>
    <property type="molecule type" value="Genomic_DNA"/>
</dbReference>
<reference evidence="2 3" key="1">
    <citation type="submission" date="2017-12" db="EMBL/GenBank/DDBJ databases">
        <title>Comparative genomics of Botrytis spp.</title>
        <authorList>
            <person name="Valero-Jimenez C.A."/>
            <person name="Tapia P."/>
            <person name="Veloso J."/>
            <person name="Silva-Moreno E."/>
            <person name="Staats M."/>
            <person name="Valdes J.H."/>
            <person name="Van Kan J.A.L."/>
        </authorList>
    </citation>
    <scope>NUCLEOTIDE SEQUENCE [LARGE SCALE GENOMIC DNA]</scope>
    <source>
        <strain evidence="2 3">Bp0003</strain>
    </source>
</reference>
<feature type="compositionally biased region" description="Polar residues" evidence="1">
    <location>
        <begin position="232"/>
        <end position="255"/>
    </location>
</feature>
<accession>A0A4Z1F9T4</accession>
<dbReference type="AlphaFoldDB" id="A0A4Z1F9T4"/>
<comment type="caution">
    <text evidence="2">The sequence shown here is derived from an EMBL/GenBank/DDBJ whole genome shotgun (WGS) entry which is preliminary data.</text>
</comment>
<evidence type="ECO:0000313" key="2">
    <source>
        <dbReference type="EMBL" id="TGO18191.1"/>
    </source>
</evidence>
<sequence length="418" mass="46746">MSSQTAKFKFPETLGGQHKISSLKSSSSKQTQSTERCIYNTTARTTPPSTPPHVFHRTPCPQALLPHASQTDCENYPHHEDELVQVSRYVLDRGCMECKTLARAPRHEEAAKHPEILRRMQELGLGQEDIDHFEKVTRSFPASRRVLELVRAREKNERLRREELRRKDGEDEVQNQVEAKQESKLQSKTDNVEVIPPTTLASSVEDLIIEQKDSAEKGHEIIQPQPIATKVKNPQRTKILSKNNTSQPSAKSTELGNPKPIITPKVVQRDELAQPQPEGQIPTNKETNPHPSTHSIELKNSPPNIAPPEEEIPTVQPTIPQSATPTSNTLPSQPQATATATATAIQHPDTPRPNSTHAPEEEIPTPPPEKLTDNIYLELDEEWDTDEESERVFGEVALAPSFGCQTGDEWIVVGSWEQ</sequence>
<dbReference type="Proteomes" id="UP000297910">
    <property type="component" value="Unassembled WGS sequence"/>
</dbReference>
<proteinExistence type="predicted"/>
<feature type="region of interest" description="Disordered" evidence="1">
    <location>
        <begin position="163"/>
        <end position="194"/>
    </location>
</feature>
<feature type="compositionally biased region" description="Basic and acidic residues" evidence="1">
    <location>
        <begin position="179"/>
        <end position="191"/>
    </location>
</feature>
<keyword evidence="3" id="KW-1185">Reference proteome</keyword>
<feature type="compositionally biased region" description="Polar residues" evidence="1">
    <location>
        <begin position="281"/>
        <end position="295"/>
    </location>
</feature>
<protein>
    <submittedName>
        <fullName evidence="2">Uncharacterized protein</fullName>
    </submittedName>
</protein>
<name>A0A4Z1F9T4_9HELO</name>